<keyword evidence="1" id="KW-0689">Ribosomal protein</keyword>
<dbReference type="InterPro" id="IPR036610">
    <property type="entry name" value="PEBP-like_sf"/>
</dbReference>
<organism evidence="1 2">
    <name type="scientific">Malassezia arunalokei</name>
    <dbReference type="NCBI Taxonomy" id="1514897"/>
    <lineage>
        <taxon>Eukaryota</taxon>
        <taxon>Fungi</taxon>
        <taxon>Dikarya</taxon>
        <taxon>Basidiomycota</taxon>
        <taxon>Ustilaginomycotina</taxon>
        <taxon>Malasseziomycetes</taxon>
        <taxon>Malasseziales</taxon>
        <taxon>Malasseziaceae</taxon>
        <taxon>Malassezia</taxon>
    </lineage>
</organism>
<dbReference type="InterPro" id="IPR008914">
    <property type="entry name" value="PEBP"/>
</dbReference>
<dbReference type="AlphaFoldDB" id="A0AAJ5YXW2"/>
<dbReference type="PANTHER" id="PTHR11362:SF82">
    <property type="entry name" value="PHOSPHATIDYLETHANOLAMINE-BINDING PROTEIN 4"/>
    <property type="match status" value="1"/>
</dbReference>
<keyword evidence="1" id="KW-0687">Ribonucleoprotein</keyword>
<dbReference type="SUPFAM" id="SSF49777">
    <property type="entry name" value="PEBP-like"/>
    <property type="match status" value="1"/>
</dbReference>
<dbReference type="PANTHER" id="PTHR11362">
    <property type="entry name" value="PHOSPHATIDYLETHANOLAMINE-BINDING PROTEIN"/>
    <property type="match status" value="1"/>
</dbReference>
<dbReference type="CDD" id="cd00866">
    <property type="entry name" value="PEBP_euk"/>
    <property type="match status" value="1"/>
</dbReference>
<proteinExistence type="predicted"/>
<dbReference type="EMBL" id="CP119916">
    <property type="protein sequence ID" value="WFD14444.1"/>
    <property type="molecule type" value="Genomic_DNA"/>
</dbReference>
<name>A0AAJ5YXW2_9BASI</name>
<dbReference type="Pfam" id="PF01161">
    <property type="entry name" value="PBP"/>
    <property type="match status" value="1"/>
</dbReference>
<dbReference type="Gene3D" id="1.20.58.1180">
    <property type="match status" value="1"/>
</dbReference>
<evidence type="ECO:0000313" key="2">
    <source>
        <dbReference type="Proteomes" id="UP001217582"/>
    </source>
</evidence>
<dbReference type="GO" id="GO:0005840">
    <property type="term" value="C:ribosome"/>
    <property type="evidence" value="ECO:0007669"/>
    <property type="project" value="UniProtKB-KW"/>
</dbReference>
<dbReference type="Gene3D" id="3.90.280.10">
    <property type="entry name" value="PEBP-like"/>
    <property type="match status" value="1"/>
</dbReference>
<accession>A0AAJ5YXW2</accession>
<gene>
    <name evidence="1" type="primary">MRPL35</name>
    <name evidence="1" type="ORF">MARU1_000449</name>
</gene>
<dbReference type="Proteomes" id="UP001217582">
    <property type="component" value="Chromosome 1"/>
</dbReference>
<sequence>MTYFRRSCLQRAIPSCVRMQSTHAWKPALRPGTLPVYDEALKFIEQDAASLREQIAQAKQAGSASSEEAQRRIFALEVAAGINEPSVRAQFRRGDYDLSKPVFRHLREQSWRRNGALARLEERILNMHILPDVVPSITPTVDLEILFGTGDGIGDHGGQAGSVLPGVFLDPAMTMQAPSIRATAFHEDTRKYTLMLVDPDMPSEETQSFKTFVHWLVSDVPLSIHASNIPKDHPELLPYIPPHPSRGTPYHRYTTLLFEQGPQTQLVEVPRELENVASFADSHDLHLTGIHFWRAKWSESCQDTISHIYKIVLNTPEPHYGRPARQDRLRDEVGERLSKYY</sequence>
<protein>
    <submittedName>
        <fullName evidence="1">Mitochondrial 54S ribosomal protein YmL35</fullName>
    </submittedName>
</protein>
<evidence type="ECO:0000313" key="1">
    <source>
        <dbReference type="EMBL" id="WFD14444.1"/>
    </source>
</evidence>
<reference evidence="1 2" key="1">
    <citation type="submission" date="2023-03" db="EMBL/GenBank/DDBJ databases">
        <title>Mating type loci evolution in Malassezia.</title>
        <authorList>
            <person name="Coelho M.A."/>
        </authorList>
    </citation>
    <scope>NUCLEOTIDE SEQUENCE [LARGE SCALE GENOMIC DNA]</scope>
    <source>
        <strain evidence="1 2">CBS 13387</strain>
    </source>
</reference>
<keyword evidence="2" id="KW-1185">Reference proteome</keyword>
<dbReference type="InterPro" id="IPR035810">
    <property type="entry name" value="PEBP_euk"/>
</dbReference>